<evidence type="ECO:0000256" key="1">
    <source>
        <dbReference type="SAM" id="MobiDB-lite"/>
    </source>
</evidence>
<reference evidence="2 3" key="1">
    <citation type="submission" date="2019-07" db="EMBL/GenBank/DDBJ databases">
        <title>Whole genome shotgun sequence of Myxococcus fulvus NBRC 100333.</title>
        <authorList>
            <person name="Hosoyama A."/>
            <person name="Uohara A."/>
            <person name="Ohji S."/>
            <person name="Ichikawa N."/>
        </authorList>
    </citation>
    <scope>NUCLEOTIDE SEQUENCE [LARGE SCALE GENOMIC DNA]</scope>
    <source>
        <strain evidence="2 3">NBRC 100333</strain>
    </source>
</reference>
<organism evidence="2 3">
    <name type="scientific">Myxococcus fulvus</name>
    <dbReference type="NCBI Taxonomy" id="33"/>
    <lineage>
        <taxon>Bacteria</taxon>
        <taxon>Pseudomonadati</taxon>
        <taxon>Myxococcota</taxon>
        <taxon>Myxococcia</taxon>
        <taxon>Myxococcales</taxon>
        <taxon>Cystobacterineae</taxon>
        <taxon>Myxococcaceae</taxon>
        <taxon>Myxococcus</taxon>
    </lineage>
</organism>
<evidence type="ECO:0000313" key="2">
    <source>
        <dbReference type="EMBL" id="GEN13098.1"/>
    </source>
</evidence>
<comment type="caution">
    <text evidence="2">The sequence shown here is derived from an EMBL/GenBank/DDBJ whole genome shotgun (WGS) entry which is preliminary data.</text>
</comment>
<gene>
    <name evidence="2" type="ORF">MFU01_81350</name>
</gene>
<dbReference type="InterPro" id="IPR018727">
    <property type="entry name" value="DUF2267"/>
</dbReference>
<dbReference type="Gene3D" id="1.10.490.110">
    <property type="entry name" value="Uncharacterized conserved protein DUF2267"/>
    <property type="match status" value="1"/>
</dbReference>
<sequence length="184" mass="20312">MPRAERAAGTQSLCLLRDSARAPTVQGAREETRMSMQKQETTQSWSGLGVGTDRKSFLAAVSAQLPDFEAERAAEAVFCGLSELLSDGLMRQLREQLPEDLRGMLDACPRHQREGGKVDRDDFYLQVANHLNAEPENVRLVLHGVFAALRAQLTEQEAGKVEGQLPRWLQGTWAAAKLGIDRPS</sequence>
<dbReference type="EMBL" id="BJXR01000074">
    <property type="protein sequence ID" value="GEN13098.1"/>
    <property type="molecule type" value="Genomic_DNA"/>
</dbReference>
<evidence type="ECO:0000313" key="3">
    <source>
        <dbReference type="Proteomes" id="UP000321514"/>
    </source>
</evidence>
<accession>A0A511TIR2</accession>
<protein>
    <recommendedName>
        <fullName evidence="4">DUF2267 domain-containing protein</fullName>
    </recommendedName>
</protein>
<proteinExistence type="predicted"/>
<dbReference type="InterPro" id="IPR038282">
    <property type="entry name" value="DUF2267_sf"/>
</dbReference>
<evidence type="ECO:0008006" key="4">
    <source>
        <dbReference type="Google" id="ProtNLM"/>
    </source>
</evidence>
<dbReference type="Proteomes" id="UP000321514">
    <property type="component" value="Unassembled WGS sequence"/>
</dbReference>
<feature type="compositionally biased region" description="Polar residues" evidence="1">
    <location>
        <begin position="34"/>
        <end position="46"/>
    </location>
</feature>
<name>A0A511TIR2_MYXFU</name>
<dbReference type="Pfam" id="PF10025">
    <property type="entry name" value="DUF2267"/>
    <property type="match status" value="1"/>
</dbReference>
<feature type="region of interest" description="Disordered" evidence="1">
    <location>
        <begin position="24"/>
        <end position="46"/>
    </location>
</feature>
<dbReference type="AlphaFoldDB" id="A0A511TIR2"/>